<dbReference type="EMBL" id="HE797093">
    <property type="protein sequence ID" value="CCM02790.1"/>
    <property type="molecule type" value="Genomic_DNA"/>
</dbReference>
<protein>
    <recommendedName>
        <fullName evidence="2">DNA mismatch repair protein MutS core domain-containing protein</fullName>
    </recommendedName>
</protein>
<proteinExistence type="predicted"/>
<reference evidence="3 4" key="1">
    <citation type="journal article" date="2012" name="Appl. Environ. Microbiol.">
        <title>Short-read sequencing for genomic analysis of the brown rot fungus Fibroporia radiculosa.</title>
        <authorList>
            <person name="Tang J.D."/>
            <person name="Perkins A.D."/>
            <person name="Sonstegard T.S."/>
            <person name="Schroeder S.G."/>
            <person name="Burgess S.C."/>
            <person name="Diehl S.V."/>
        </authorList>
    </citation>
    <scope>NUCLEOTIDE SEQUENCE [LARGE SCALE GENOMIC DNA]</scope>
    <source>
        <strain evidence="3 4">TFFH 294</strain>
    </source>
</reference>
<dbReference type="Proteomes" id="UP000006352">
    <property type="component" value="Unassembled WGS sequence"/>
</dbReference>
<dbReference type="FunCoup" id="J4GQ09">
    <property type="interactions" value="260"/>
</dbReference>
<dbReference type="GO" id="GO:0043504">
    <property type="term" value="P:mitochondrial DNA repair"/>
    <property type="evidence" value="ECO:0007669"/>
    <property type="project" value="TreeGrafter"/>
</dbReference>
<dbReference type="InParanoid" id="J4GQ09"/>
<dbReference type="GeneID" id="24097701"/>
<dbReference type="GO" id="GO:0005524">
    <property type="term" value="F:ATP binding"/>
    <property type="evidence" value="ECO:0007669"/>
    <property type="project" value="InterPro"/>
</dbReference>
<feature type="region of interest" description="Disordered" evidence="1">
    <location>
        <begin position="94"/>
        <end position="133"/>
    </location>
</feature>
<dbReference type="STRING" id="599839.J4GQ09"/>
<evidence type="ECO:0000256" key="1">
    <source>
        <dbReference type="SAM" id="MobiDB-lite"/>
    </source>
</evidence>
<organism evidence="3 4">
    <name type="scientific">Fibroporia radiculosa</name>
    <dbReference type="NCBI Taxonomy" id="599839"/>
    <lineage>
        <taxon>Eukaryota</taxon>
        <taxon>Fungi</taxon>
        <taxon>Dikarya</taxon>
        <taxon>Basidiomycota</taxon>
        <taxon>Agaricomycotina</taxon>
        <taxon>Agaricomycetes</taxon>
        <taxon>Polyporales</taxon>
        <taxon>Fibroporiaceae</taxon>
        <taxon>Fibroporia</taxon>
    </lineage>
</organism>
<dbReference type="Gene3D" id="3.30.420.110">
    <property type="entry name" value="MutS, connector domain"/>
    <property type="match status" value="1"/>
</dbReference>
<dbReference type="InterPro" id="IPR045076">
    <property type="entry name" value="MutS"/>
</dbReference>
<dbReference type="AlphaFoldDB" id="J4GQ09"/>
<sequence length="743" mass="82677">MVALLGAIRNASAYRCVTAFPTRGLKTSRPFCANANVYDAPKTARKRTITKKQYPDLPKACLQADGCAAEPLGEWRGGLEPKAVADDFTQVKNRENTATMHKSLEKRRARKRKSADQEGVATDKLPPEPEQPRNRLATEILDNLSKFPHCILLTRVGQFYESYFDQAKEVSRLLNIKLTQRTWDGQRIWMCGFPLMHLDKYLKILVQHQKRFIALCEEFPRLPQGGSKDGFDRRVVRVVTPGTLIDEPFLNAYENNYLLAIADSKMPVGESTGTHSAELGLAWIDVSTGEFFTKSISLDGLRDELVRIGPREVVIDEDSMSDELHPVRKIMTEEDCFASYFSHAHHLPPLALDLTAADGPGADDVTSHLTQYQGPAGTALTTLEVGAITLLTGFLRANLLDHMPQLSSPSRETTGGRMQIDAHTIKALEIREGINDGLSGSLLSAVKRTVTSSGTRLLSRWLCSPSTSLSEINARQSLVAFFHTRTYLREDIAQALADLEDATRIIQKFLLGRGQPSDLSAIRSAINTWNLVKNRIELEKTMEDRDHGCTKEVEWSSIDALINDMHDLGQLSRMLESSLPVSGGSNSTAPGEGMDPHDNNMPGIMPPFSPRSINTQPSFGETNWSIHPSFSEKLTTLHAKLVELMIRREQLERQLQFDYDAPSLTLRSSPGYGMHIHIARGKRDSAKLNASSLFVPISQNNSTNVYLHKDWSQLGAEIVDTTTAIYAAEREAFDTLRNEAISH</sequence>
<dbReference type="GO" id="GO:0006298">
    <property type="term" value="P:mismatch repair"/>
    <property type="evidence" value="ECO:0007669"/>
    <property type="project" value="InterPro"/>
</dbReference>
<evidence type="ECO:0000259" key="2">
    <source>
        <dbReference type="SMART" id="SM00533"/>
    </source>
</evidence>
<dbReference type="SUPFAM" id="SSF55271">
    <property type="entry name" value="DNA repair protein MutS, domain I"/>
    <property type="match status" value="1"/>
</dbReference>
<dbReference type="GO" id="GO:0030983">
    <property type="term" value="F:mismatched DNA binding"/>
    <property type="evidence" value="ECO:0007669"/>
    <property type="project" value="InterPro"/>
</dbReference>
<dbReference type="InterPro" id="IPR016151">
    <property type="entry name" value="DNA_mismatch_repair_MutS_N"/>
</dbReference>
<dbReference type="SUPFAM" id="SSF48334">
    <property type="entry name" value="DNA repair protein MutS, domain III"/>
    <property type="match status" value="1"/>
</dbReference>
<dbReference type="InterPro" id="IPR007695">
    <property type="entry name" value="DNA_mismatch_repair_MutS-lik_N"/>
</dbReference>
<dbReference type="GO" id="GO:0005739">
    <property type="term" value="C:mitochondrion"/>
    <property type="evidence" value="ECO:0007669"/>
    <property type="project" value="TreeGrafter"/>
</dbReference>
<gene>
    <name evidence="3" type="ORF">FIBRA_04901</name>
</gene>
<dbReference type="GO" id="GO:0005634">
    <property type="term" value="C:nucleus"/>
    <property type="evidence" value="ECO:0007669"/>
    <property type="project" value="TreeGrafter"/>
</dbReference>
<dbReference type="PANTHER" id="PTHR11361:SF34">
    <property type="entry name" value="DNA MISMATCH REPAIR PROTEIN MSH1, MITOCHONDRIAL"/>
    <property type="match status" value="1"/>
</dbReference>
<feature type="compositionally biased region" description="Basic residues" evidence="1">
    <location>
        <begin position="104"/>
        <end position="113"/>
    </location>
</feature>
<keyword evidence="4" id="KW-1185">Reference proteome</keyword>
<dbReference type="InterPro" id="IPR007860">
    <property type="entry name" value="DNA_mmatch_repair_MutS_con_dom"/>
</dbReference>
<dbReference type="OrthoDB" id="2534523at2759"/>
<dbReference type="InterPro" id="IPR036678">
    <property type="entry name" value="MutS_con_dom_sf"/>
</dbReference>
<dbReference type="Pfam" id="PF01624">
    <property type="entry name" value="MutS_I"/>
    <property type="match status" value="1"/>
</dbReference>
<dbReference type="InterPro" id="IPR007696">
    <property type="entry name" value="DNA_mismatch_repair_MutS_core"/>
</dbReference>
<dbReference type="SUPFAM" id="SSF53150">
    <property type="entry name" value="DNA repair protein MutS, domain II"/>
    <property type="match status" value="1"/>
</dbReference>
<evidence type="ECO:0000313" key="3">
    <source>
        <dbReference type="EMBL" id="CCM02790.1"/>
    </source>
</evidence>
<dbReference type="Gene3D" id="3.40.1170.10">
    <property type="entry name" value="DNA repair protein MutS, domain I"/>
    <property type="match status" value="1"/>
</dbReference>
<dbReference type="Pfam" id="PF05188">
    <property type="entry name" value="MutS_II"/>
    <property type="match status" value="1"/>
</dbReference>
<feature type="domain" description="DNA mismatch repair protein MutS core" evidence="2">
    <location>
        <begin position="437"/>
        <end position="743"/>
    </location>
</feature>
<dbReference type="SMART" id="SM00533">
    <property type="entry name" value="MUTSd"/>
    <property type="match status" value="1"/>
</dbReference>
<dbReference type="PANTHER" id="PTHR11361">
    <property type="entry name" value="DNA MISMATCH REPAIR PROTEIN MUTS FAMILY MEMBER"/>
    <property type="match status" value="1"/>
</dbReference>
<dbReference type="GO" id="GO:0140664">
    <property type="term" value="F:ATP-dependent DNA damage sensor activity"/>
    <property type="evidence" value="ECO:0007669"/>
    <property type="project" value="InterPro"/>
</dbReference>
<dbReference type="Gene3D" id="1.10.1420.10">
    <property type="match status" value="1"/>
</dbReference>
<dbReference type="InterPro" id="IPR036187">
    <property type="entry name" value="DNA_mismatch_repair_MutS_sf"/>
</dbReference>
<dbReference type="Pfam" id="PF05192">
    <property type="entry name" value="MutS_III"/>
    <property type="match status" value="1"/>
</dbReference>
<evidence type="ECO:0000313" key="4">
    <source>
        <dbReference type="Proteomes" id="UP000006352"/>
    </source>
</evidence>
<name>J4GQ09_9APHY</name>
<dbReference type="HOGENOM" id="CLU_373857_0_0_1"/>
<dbReference type="RefSeq" id="XP_012182073.1">
    <property type="nucleotide sequence ID" value="XM_012326683.1"/>
</dbReference>
<accession>J4GQ09</accession>